<dbReference type="PANTHER" id="PTHR30250:SF11">
    <property type="entry name" value="O-ANTIGEN TRANSPORTER-RELATED"/>
    <property type="match status" value="1"/>
</dbReference>
<feature type="transmembrane region" description="Helical" evidence="6">
    <location>
        <begin position="150"/>
        <end position="171"/>
    </location>
</feature>
<evidence type="ECO:0000256" key="5">
    <source>
        <dbReference type="ARBA" id="ARBA00023136"/>
    </source>
</evidence>
<keyword evidence="5 6" id="KW-0472">Membrane</keyword>
<dbReference type="EMBL" id="WJXZ01000002">
    <property type="protein sequence ID" value="MRS60937.1"/>
    <property type="molecule type" value="Genomic_DNA"/>
</dbReference>
<evidence type="ECO:0000256" key="2">
    <source>
        <dbReference type="ARBA" id="ARBA00022475"/>
    </source>
</evidence>
<comment type="subcellular location">
    <subcellularLocation>
        <location evidence="1">Cell membrane</location>
        <topology evidence="1">Multi-pass membrane protein</topology>
    </subcellularLocation>
</comment>
<feature type="transmembrane region" description="Helical" evidence="6">
    <location>
        <begin position="394"/>
        <end position="419"/>
    </location>
</feature>
<dbReference type="InterPro" id="IPR050833">
    <property type="entry name" value="Poly_Biosynth_Transport"/>
</dbReference>
<evidence type="ECO:0000313" key="7">
    <source>
        <dbReference type="EMBL" id="MRS60937.1"/>
    </source>
</evidence>
<feature type="transmembrane region" description="Helical" evidence="6">
    <location>
        <begin position="369"/>
        <end position="388"/>
    </location>
</feature>
<dbReference type="OrthoDB" id="385011at2"/>
<sequence>MFTSLVKRTSLLKKYETPVKLVALTGVNLVFTLLINYLLADQITPEEYGAWRLFLTLTSFSGLLHFGLVDGMTIQWLFSSTKDWQSSSKRDFSYLLIQQVLIYFLLITAIGKLFPQLKTVPYAPILLANQVVLQNVSGLLQAFFNRSEKFYYGSSFTLISQLAFCFGLMLYRFNFLPGINLNLLSNIQIAIATFSMLYLLHKHTINWPSLTRYDLHPQRFIAVIKKSIGLGLPILLTGLLFLGFQNIDKLLISKYYSPRQFGFYAFAGALLNVVLTIVVSISNFLMQKLVSIRHSIELYYDSAVMLILKLDFLLLVGALPARLFINQLLPVYSESAVYITYLSGFVAPYLLVQLIQFTIFKILNKQRQFFALAIMVFGSTAVLLVALASHHAALTIMASVSTFMAYIWFAAGDWLLCSVKRECKANQTKRYAFMITTICLYLLLFYLG</sequence>
<evidence type="ECO:0000256" key="6">
    <source>
        <dbReference type="SAM" id="Phobius"/>
    </source>
</evidence>
<protein>
    <submittedName>
        <fullName evidence="7">Oligosaccharide flippase family protein</fullName>
    </submittedName>
</protein>
<reference evidence="7 8" key="1">
    <citation type="journal article" date="2018" name="Antonie Van Leeuwenhoek">
        <title>Larkinella terrae sp. nov., isolated from soil on Jeju Island, South Korea.</title>
        <authorList>
            <person name="Ten L.N."/>
            <person name="Jeon J."/>
            <person name="Park S.J."/>
            <person name="Park S."/>
            <person name="Lee S.Y."/>
            <person name="Kim M.K."/>
            <person name="Jung H.Y."/>
        </authorList>
    </citation>
    <scope>NUCLEOTIDE SEQUENCE [LARGE SCALE GENOMIC DNA]</scope>
    <source>
        <strain evidence="7 8">KCTC 52001</strain>
    </source>
</reference>
<evidence type="ECO:0000313" key="8">
    <source>
        <dbReference type="Proteomes" id="UP000441754"/>
    </source>
</evidence>
<feature type="transmembrane region" description="Helical" evidence="6">
    <location>
        <begin position="51"/>
        <end position="71"/>
    </location>
</feature>
<gene>
    <name evidence="7" type="ORF">GJJ30_06490</name>
</gene>
<dbReference type="Proteomes" id="UP000441754">
    <property type="component" value="Unassembled WGS sequence"/>
</dbReference>
<feature type="transmembrane region" description="Helical" evidence="6">
    <location>
        <begin position="431"/>
        <end position="447"/>
    </location>
</feature>
<keyword evidence="8" id="KW-1185">Reference proteome</keyword>
<evidence type="ECO:0000256" key="3">
    <source>
        <dbReference type="ARBA" id="ARBA00022692"/>
    </source>
</evidence>
<dbReference type="PANTHER" id="PTHR30250">
    <property type="entry name" value="PST FAMILY PREDICTED COLANIC ACID TRANSPORTER"/>
    <property type="match status" value="1"/>
</dbReference>
<keyword evidence="4 6" id="KW-1133">Transmembrane helix</keyword>
<feature type="transmembrane region" description="Helical" evidence="6">
    <location>
        <begin position="220"/>
        <end position="243"/>
    </location>
</feature>
<proteinExistence type="predicted"/>
<feature type="transmembrane region" description="Helical" evidence="6">
    <location>
        <begin position="298"/>
        <end position="318"/>
    </location>
</feature>
<organism evidence="7 8">
    <name type="scientific">Larkinella terrae</name>
    <dbReference type="NCBI Taxonomy" id="2025311"/>
    <lineage>
        <taxon>Bacteria</taxon>
        <taxon>Pseudomonadati</taxon>
        <taxon>Bacteroidota</taxon>
        <taxon>Cytophagia</taxon>
        <taxon>Cytophagales</taxon>
        <taxon>Spirosomataceae</taxon>
        <taxon>Larkinella</taxon>
    </lineage>
</organism>
<keyword evidence="3 6" id="KW-0812">Transmembrane</keyword>
<name>A0A7K0EGJ4_9BACT</name>
<dbReference type="RefSeq" id="WP_154174326.1">
    <property type="nucleotide sequence ID" value="NZ_WJXZ01000002.1"/>
</dbReference>
<feature type="transmembrane region" description="Helical" evidence="6">
    <location>
        <begin position="122"/>
        <end position="143"/>
    </location>
</feature>
<accession>A0A7K0EGJ4</accession>
<evidence type="ECO:0000256" key="4">
    <source>
        <dbReference type="ARBA" id="ARBA00022989"/>
    </source>
</evidence>
<dbReference type="GO" id="GO:0005886">
    <property type="term" value="C:plasma membrane"/>
    <property type="evidence" value="ECO:0007669"/>
    <property type="project" value="UniProtKB-SubCell"/>
</dbReference>
<dbReference type="AlphaFoldDB" id="A0A7K0EGJ4"/>
<feature type="transmembrane region" description="Helical" evidence="6">
    <location>
        <begin position="21"/>
        <end position="39"/>
    </location>
</feature>
<feature type="transmembrane region" description="Helical" evidence="6">
    <location>
        <begin position="263"/>
        <end position="286"/>
    </location>
</feature>
<feature type="transmembrane region" description="Helical" evidence="6">
    <location>
        <begin position="92"/>
        <end position="110"/>
    </location>
</feature>
<feature type="transmembrane region" description="Helical" evidence="6">
    <location>
        <begin position="338"/>
        <end position="357"/>
    </location>
</feature>
<feature type="transmembrane region" description="Helical" evidence="6">
    <location>
        <begin position="183"/>
        <end position="200"/>
    </location>
</feature>
<evidence type="ECO:0000256" key="1">
    <source>
        <dbReference type="ARBA" id="ARBA00004651"/>
    </source>
</evidence>
<dbReference type="Pfam" id="PF13440">
    <property type="entry name" value="Polysacc_synt_3"/>
    <property type="match status" value="1"/>
</dbReference>
<keyword evidence="2" id="KW-1003">Cell membrane</keyword>
<comment type="caution">
    <text evidence="7">The sequence shown here is derived from an EMBL/GenBank/DDBJ whole genome shotgun (WGS) entry which is preliminary data.</text>
</comment>